<sequence length="417" mass="47350">MIYASALPPEILDGIFKRCERRYKYTDPGEERFLPKSRLQPLLLVCKNWHDVAERRLYSNVRLGSDRIVRDRSGQKLEINGKYVCGRFYETVQKNPRIASIVRELHVGSTSAANREESEMHIRLIGICKNLKDFELKGCHADLLDDLAAALAKADLISLQLSYERLGTGEKDGKMLSVSNVLDLLQKLPRLETLCASLARLQAWPTPEAPPQAPLAPCPALKSITVHEPILTAAQISYFMDISPGLEELSIMVGKDCGAALQQGLKARASSLRQLHALRIDLTENTPFPDDAYPIIRWPMIELRELWIAYPLLDPSAMMFLPKLEILNFRGKHSHAEELVQIIQLGVLPNLCEINFDFSCTSYPWARWEINFEDDTIKELRRVCEERDIFFENSSPYEKELEVYYVGSGDSEASESP</sequence>
<dbReference type="EMBL" id="KQ086065">
    <property type="protein sequence ID" value="KLO09141.1"/>
    <property type="molecule type" value="Genomic_DNA"/>
</dbReference>
<proteinExistence type="predicted"/>
<protein>
    <submittedName>
        <fullName evidence="1">Uncharacterized protein</fullName>
    </submittedName>
</protein>
<accession>A0A0H2RWF2</accession>
<dbReference type="SUPFAM" id="SSF52047">
    <property type="entry name" value="RNI-like"/>
    <property type="match status" value="1"/>
</dbReference>
<reference evidence="1 2" key="1">
    <citation type="submission" date="2015-04" db="EMBL/GenBank/DDBJ databases">
        <title>Complete genome sequence of Schizopora paradoxa KUC8140, a cosmopolitan wood degrader in East Asia.</title>
        <authorList>
            <consortium name="DOE Joint Genome Institute"/>
            <person name="Min B."/>
            <person name="Park H."/>
            <person name="Jang Y."/>
            <person name="Kim J.-J."/>
            <person name="Kim K.H."/>
            <person name="Pangilinan J."/>
            <person name="Lipzen A."/>
            <person name="Riley R."/>
            <person name="Grigoriev I.V."/>
            <person name="Spatafora J.W."/>
            <person name="Choi I.-G."/>
        </authorList>
    </citation>
    <scope>NUCLEOTIDE SEQUENCE [LARGE SCALE GENOMIC DNA]</scope>
    <source>
        <strain evidence="1 2">KUC8140</strain>
    </source>
</reference>
<evidence type="ECO:0000313" key="1">
    <source>
        <dbReference type="EMBL" id="KLO09141.1"/>
    </source>
</evidence>
<organism evidence="1 2">
    <name type="scientific">Schizopora paradoxa</name>
    <dbReference type="NCBI Taxonomy" id="27342"/>
    <lineage>
        <taxon>Eukaryota</taxon>
        <taxon>Fungi</taxon>
        <taxon>Dikarya</taxon>
        <taxon>Basidiomycota</taxon>
        <taxon>Agaricomycotina</taxon>
        <taxon>Agaricomycetes</taxon>
        <taxon>Hymenochaetales</taxon>
        <taxon>Schizoporaceae</taxon>
        <taxon>Schizopora</taxon>
    </lineage>
</organism>
<keyword evidence="2" id="KW-1185">Reference proteome</keyword>
<dbReference type="Proteomes" id="UP000053477">
    <property type="component" value="Unassembled WGS sequence"/>
</dbReference>
<dbReference type="InParanoid" id="A0A0H2RWF2"/>
<dbReference type="OrthoDB" id="5139510at2759"/>
<dbReference type="InterPro" id="IPR032675">
    <property type="entry name" value="LRR_dom_sf"/>
</dbReference>
<dbReference type="AlphaFoldDB" id="A0A0H2RWF2"/>
<name>A0A0H2RWF2_9AGAM</name>
<evidence type="ECO:0000313" key="2">
    <source>
        <dbReference type="Proteomes" id="UP000053477"/>
    </source>
</evidence>
<gene>
    <name evidence="1" type="ORF">SCHPADRAFT_580024</name>
</gene>
<dbReference type="Gene3D" id="3.80.10.10">
    <property type="entry name" value="Ribonuclease Inhibitor"/>
    <property type="match status" value="1"/>
</dbReference>